<evidence type="ECO:0000256" key="11">
    <source>
        <dbReference type="ARBA" id="ARBA00023180"/>
    </source>
</evidence>
<name>A0A2U1NEN0_ARTAN</name>
<keyword evidence="9 12" id="KW-0472">Membrane</keyword>
<feature type="domain" description="Disease resistance R13L4/SHOC-2-like LRR" evidence="15">
    <location>
        <begin position="115"/>
        <end position="262"/>
    </location>
</feature>
<dbReference type="GO" id="GO:0051707">
    <property type="term" value="P:response to other organism"/>
    <property type="evidence" value="ECO:0007669"/>
    <property type="project" value="UniProtKB-ARBA"/>
</dbReference>
<keyword evidence="5 12" id="KW-0812">Transmembrane</keyword>
<feature type="domain" description="Leucine-rich repeat-containing N-terminal plant-type" evidence="14">
    <location>
        <begin position="39"/>
        <end position="78"/>
    </location>
</feature>
<dbReference type="SMART" id="SM00369">
    <property type="entry name" value="LRR_TYP"/>
    <property type="match status" value="13"/>
</dbReference>
<dbReference type="PANTHER" id="PTHR48063">
    <property type="entry name" value="LRR RECEPTOR-LIKE KINASE"/>
    <property type="match status" value="1"/>
</dbReference>
<dbReference type="FunFam" id="3.80.10.10:FF:001347">
    <property type="entry name" value="LRR receptor-like serine/threonine-protein kinase GSO2"/>
    <property type="match status" value="1"/>
</dbReference>
<dbReference type="PANTHER" id="PTHR48063:SF98">
    <property type="entry name" value="LRR RECEPTOR-LIKE SERINE_THREONINE-PROTEIN KINASE FLS2"/>
    <property type="match status" value="1"/>
</dbReference>
<keyword evidence="10" id="KW-0675">Receptor</keyword>
<keyword evidence="7" id="KW-0677">Repeat</keyword>
<dbReference type="FunFam" id="3.80.10.10:FF:000111">
    <property type="entry name" value="LRR receptor-like serine/threonine-protein kinase ERECTA"/>
    <property type="match status" value="1"/>
</dbReference>
<comment type="caution">
    <text evidence="16">The sequence shown here is derived from an EMBL/GenBank/DDBJ whole genome shotgun (WGS) entry which is preliminary data.</text>
</comment>
<dbReference type="OrthoDB" id="1600340at2759"/>
<dbReference type="InterPro" id="IPR013210">
    <property type="entry name" value="LRR_N_plant-typ"/>
</dbReference>
<dbReference type="InterPro" id="IPR055414">
    <property type="entry name" value="LRR_R13L4/SHOC2-like"/>
</dbReference>
<dbReference type="SUPFAM" id="SSF52047">
    <property type="entry name" value="RNI-like"/>
    <property type="match status" value="1"/>
</dbReference>
<dbReference type="FunFam" id="3.80.10.10:FF:000221">
    <property type="entry name" value="Leucine-rich repeat receptor-like protein kinase PXL1"/>
    <property type="match status" value="1"/>
</dbReference>
<dbReference type="PRINTS" id="PR00019">
    <property type="entry name" value="LEURICHRPT"/>
</dbReference>
<feature type="domain" description="Disease resistance R13L4/SHOC-2-like LRR" evidence="15">
    <location>
        <begin position="421"/>
        <end position="584"/>
    </location>
</feature>
<proteinExistence type="inferred from homology"/>
<dbReference type="Pfam" id="PF23598">
    <property type="entry name" value="LRR_14"/>
    <property type="match status" value="2"/>
</dbReference>
<dbReference type="Gene3D" id="3.80.10.10">
    <property type="entry name" value="Ribonuclease Inhibitor"/>
    <property type="match status" value="6"/>
</dbReference>
<reference evidence="16 17" key="1">
    <citation type="journal article" date="2018" name="Mol. Plant">
        <title>The genome of Artemisia annua provides insight into the evolution of Asteraceae family and artemisinin biosynthesis.</title>
        <authorList>
            <person name="Shen Q."/>
            <person name="Zhang L."/>
            <person name="Liao Z."/>
            <person name="Wang S."/>
            <person name="Yan T."/>
            <person name="Shi P."/>
            <person name="Liu M."/>
            <person name="Fu X."/>
            <person name="Pan Q."/>
            <person name="Wang Y."/>
            <person name="Lv Z."/>
            <person name="Lu X."/>
            <person name="Zhang F."/>
            <person name="Jiang W."/>
            <person name="Ma Y."/>
            <person name="Chen M."/>
            <person name="Hao X."/>
            <person name="Li L."/>
            <person name="Tang Y."/>
            <person name="Lv G."/>
            <person name="Zhou Y."/>
            <person name="Sun X."/>
            <person name="Brodelius P.E."/>
            <person name="Rose J.K.C."/>
            <person name="Tang K."/>
        </authorList>
    </citation>
    <scope>NUCLEOTIDE SEQUENCE [LARGE SCALE GENOMIC DNA]</scope>
    <source>
        <strain evidence="17">cv. Huhao1</strain>
        <tissue evidence="16">Leaf</tissue>
    </source>
</reference>
<dbReference type="InterPro" id="IPR001611">
    <property type="entry name" value="Leu-rich_rpt"/>
</dbReference>
<feature type="chain" id="PRO_5015451856" evidence="13">
    <location>
        <begin position="30"/>
        <end position="1049"/>
    </location>
</feature>
<evidence type="ECO:0000256" key="3">
    <source>
        <dbReference type="ARBA" id="ARBA00022475"/>
    </source>
</evidence>
<dbReference type="Pfam" id="PF08263">
    <property type="entry name" value="LRRNT_2"/>
    <property type="match status" value="1"/>
</dbReference>
<keyword evidence="4" id="KW-0433">Leucine-rich repeat</keyword>
<feature type="signal peptide" evidence="13">
    <location>
        <begin position="1"/>
        <end position="29"/>
    </location>
</feature>
<dbReference type="STRING" id="35608.A0A2U1NEN0"/>
<dbReference type="Pfam" id="PF13855">
    <property type="entry name" value="LRR_8"/>
    <property type="match status" value="1"/>
</dbReference>
<dbReference type="InterPro" id="IPR032675">
    <property type="entry name" value="LRR_dom_sf"/>
</dbReference>
<keyword evidence="8 12" id="KW-1133">Transmembrane helix</keyword>
<gene>
    <name evidence="16" type="ORF">CTI12_AA267650</name>
</gene>
<evidence type="ECO:0000256" key="8">
    <source>
        <dbReference type="ARBA" id="ARBA00022989"/>
    </source>
</evidence>
<keyword evidence="6 13" id="KW-0732">Signal</keyword>
<dbReference type="AlphaFoldDB" id="A0A2U1NEN0"/>
<dbReference type="Proteomes" id="UP000245207">
    <property type="component" value="Unassembled WGS sequence"/>
</dbReference>
<evidence type="ECO:0000256" key="12">
    <source>
        <dbReference type="SAM" id="Phobius"/>
    </source>
</evidence>
<evidence type="ECO:0000256" key="10">
    <source>
        <dbReference type="ARBA" id="ARBA00023170"/>
    </source>
</evidence>
<evidence type="ECO:0000256" key="1">
    <source>
        <dbReference type="ARBA" id="ARBA00004251"/>
    </source>
</evidence>
<comment type="similarity">
    <text evidence="2">Belongs to the RLP family.</text>
</comment>
<evidence type="ECO:0000256" key="7">
    <source>
        <dbReference type="ARBA" id="ARBA00022737"/>
    </source>
</evidence>
<evidence type="ECO:0000256" key="5">
    <source>
        <dbReference type="ARBA" id="ARBA00022692"/>
    </source>
</evidence>
<evidence type="ECO:0000256" key="4">
    <source>
        <dbReference type="ARBA" id="ARBA00022614"/>
    </source>
</evidence>
<keyword evidence="11" id="KW-0325">Glycoprotein</keyword>
<evidence type="ECO:0000259" key="15">
    <source>
        <dbReference type="Pfam" id="PF23598"/>
    </source>
</evidence>
<dbReference type="FunFam" id="3.80.10.10:FF:000095">
    <property type="entry name" value="LRR receptor-like serine/threonine-protein kinase GSO1"/>
    <property type="match status" value="1"/>
</dbReference>
<organism evidence="16 17">
    <name type="scientific">Artemisia annua</name>
    <name type="common">Sweet wormwood</name>
    <dbReference type="NCBI Taxonomy" id="35608"/>
    <lineage>
        <taxon>Eukaryota</taxon>
        <taxon>Viridiplantae</taxon>
        <taxon>Streptophyta</taxon>
        <taxon>Embryophyta</taxon>
        <taxon>Tracheophyta</taxon>
        <taxon>Spermatophyta</taxon>
        <taxon>Magnoliopsida</taxon>
        <taxon>eudicotyledons</taxon>
        <taxon>Gunneridae</taxon>
        <taxon>Pentapetalae</taxon>
        <taxon>asterids</taxon>
        <taxon>campanulids</taxon>
        <taxon>Asterales</taxon>
        <taxon>Asteraceae</taxon>
        <taxon>Asteroideae</taxon>
        <taxon>Anthemideae</taxon>
        <taxon>Artemisiinae</taxon>
        <taxon>Artemisia</taxon>
    </lineage>
</organism>
<dbReference type="GO" id="GO:0006952">
    <property type="term" value="P:defense response"/>
    <property type="evidence" value="ECO:0007669"/>
    <property type="project" value="UniProtKB-ARBA"/>
</dbReference>
<protein>
    <submittedName>
        <fullName evidence="16">Leucine-rich repeat-containing protein</fullName>
    </submittedName>
</protein>
<feature type="transmembrane region" description="Helical" evidence="12">
    <location>
        <begin position="1003"/>
        <end position="1026"/>
    </location>
</feature>
<dbReference type="EMBL" id="PKPP01002995">
    <property type="protein sequence ID" value="PWA71937.1"/>
    <property type="molecule type" value="Genomic_DNA"/>
</dbReference>
<evidence type="ECO:0000256" key="6">
    <source>
        <dbReference type="ARBA" id="ARBA00022729"/>
    </source>
</evidence>
<evidence type="ECO:0000256" key="9">
    <source>
        <dbReference type="ARBA" id="ARBA00023136"/>
    </source>
</evidence>
<dbReference type="InterPro" id="IPR003591">
    <property type="entry name" value="Leu-rich_rpt_typical-subtyp"/>
</dbReference>
<comment type="subcellular location">
    <subcellularLocation>
        <location evidence="1">Cell membrane</location>
        <topology evidence="1">Single-pass type I membrane protein</topology>
    </subcellularLocation>
</comment>
<dbReference type="SUPFAM" id="SSF52058">
    <property type="entry name" value="L domain-like"/>
    <property type="match status" value="2"/>
</dbReference>
<dbReference type="SMART" id="SM00365">
    <property type="entry name" value="LRR_SD22"/>
    <property type="match status" value="4"/>
</dbReference>
<dbReference type="GO" id="GO:0005886">
    <property type="term" value="C:plasma membrane"/>
    <property type="evidence" value="ECO:0007669"/>
    <property type="project" value="UniProtKB-SubCell"/>
</dbReference>
<dbReference type="Pfam" id="PF00560">
    <property type="entry name" value="LRR_1"/>
    <property type="match status" value="6"/>
</dbReference>
<evidence type="ECO:0000313" key="17">
    <source>
        <dbReference type="Proteomes" id="UP000245207"/>
    </source>
</evidence>
<evidence type="ECO:0000313" key="16">
    <source>
        <dbReference type="EMBL" id="PWA71937.1"/>
    </source>
</evidence>
<evidence type="ECO:0000259" key="14">
    <source>
        <dbReference type="Pfam" id="PF08263"/>
    </source>
</evidence>
<evidence type="ECO:0000256" key="2">
    <source>
        <dbReference type="ARBA" id="ARBA00009592"/>
    </source>
</evidence>
<sequence>MHHCKHILMKSLIFWFLTFSALYLRCVSSENLNSVLCIKSERDALLQFKADLIDGAGRLSSWSGYNKDCCKWAGVVCNNITGHVQELHLGGPNDGPYDTDAESEEASKQMFGGDLNPSLMSLKQLSYLDLSCNDFGGIPIPSFLASIQSLRYLNLSMSQFDGQIPHQLGNLTMLRVLDLRYGVWQSVFPVKNLHWLSSLNMLQRLDLSGYDLSSERDWLQVMNRFPSLLELRLSSCSLSQLPRHLNTINLTSLSILDLSFNSFDTSFMPGWIFNLTSLVSLDLTNCLLHKLVPGVVADFQKLTSLRVLHVSGNDVMNHSSVLKGIPSLRNLVSLDLSTCYLTKPILNDLRNMSSLVSLDLSNNKINETLPTSLVNLCNLRYVELQSNHLSGSISELLENLCECKTSKLESIGFWGNYLVGYLPEKLGRLQNLINFDLGFNFLTGEIPESIGTLPNLETLVLNENSISGAIPDSIGQLSALKRLDLSHNQLTGSLPNSFGNLRNLTFFSVYNNMLNGSVTTHHFTNLTSLDTLRAENNKLTLHPSVENWVPPFQLTVLRIGSWDIGPRFPSWLKFQGNLTELDISNANISDTMPDWFWTTFSGIGFLNMSHNRIQGKLTRDLGFLAPNALLDLSDNYFEGPLPASFNRPDIDFVDLSTNHLSGSLDRFLCTKVQESRLLKVLNLANNNLSGVIPDCWVNWDSLAVLNIENNRLSGGIPESVGELSSLRSLNMRRNNLAGKLPLSVMSSKSLLIVDLADNKLTGVIVTRNWRRPTSLKLLSLRSNKLEGEFPNELCRLTSIQILDLASNNISGSIPKCFHNFSIMSGKQSSSPIILYDEFVQTQVLGSASLVTKGRESSYSSILYLVTTLDLSGNRFSGHIPNELMDLEGLRYLNLSRNQLTGRIPENIGDMRLLESLDLSSNMLQGGIPSSISNLTFLNWLNVSYNSLIGRIPTSTQMQSFSASSFVGNKLCGAPLQEVCGKDTHVDKTKGEVNSDDDENEVDWVLIISLVIGFFVGFWLVVGPLAVRKAWRITYFRILDKVWETCHAKC</sequence>
<accession>A0A2U1NEN0</accession>
<evidence type="ECO:0000256" key="13">
    <source>
        <dbReference type="SAM" id="SignalP"/>
    </source>
</evidence>
<keyword evidence="17" id="KW-1185">Reference proteome</keyword>
<dbReference type="InterPro" id="IPR046956">
    <property type="entry name" value="RLP23-like"/>
</dbReference>
<keyword evidence="3" id="KW-1003">Cell membrane</keyword>